<dbReference type="GO" id="GO:0000976">
    <property type="term" value="F:transcription cis-regulatory region binding"/>
    <property type="evidence" value="ECO:0007669"/>
    <property type="project" value="TreeGrafter"/>
</dbReference>
<dbReference type="PROSITE" id="PS50977">
    <property type="entry name" value="HTH_TETR_2"/>
    <property type="match status" value="1"/>
</dbReference>
<dbReference type="Pfam" id="PF17928">
    <property type="entry name" value="TetR_C_22"/>
    <property type="match status" value="1"/>
</dbReference>
<dbReference type="Pfam" id="PF00440">
    <property type="entry name" value="TetR_N"/>
    <property type="match status" value="1"/>
</dbReference>
<keyword evidence="2 4" id="KW-0238">DNA-binding</keyword>
<protein>
    <submittedName>
        <fullName evidence="6">TetR/AcrR family transcriptional regulator</fullName>
    </submittedName>
</protein>
<dbReference type="PRINTS" id="PR00455">
    <property type="entry name" value="HTHTETR"/>
</dbReference>
<sequence length="214" mass="23196">MPHPDLDSTLQNATASLRNEPVQARSAARLTRLLDSAAEVIDEIGYERLTTAMVAERAGASIGTVYRYFPDRIAVLQSLSVRFLTDFVQEVGEALRADTVTGWSEAMDAVIETAVKSFATKPGFRSLRFGDVIDVRPREGDRTNGAVVAAVIVSAISEQVDSPESELQLRIEVALQMIDALLARAFAFDANGDQAVIDEIRTAVHGYLAPQFAA</sequence>
<keyword evidence="3" id="KW-0804">Transcription</keyword>
<reference evidence="7" key="1">
    <citation type="submission" date="2018-04" db="EMBL/GenBank/DDBJ databases">
        <authorList>
            <person name="Liu S."/>
            <person name="Wang Z."/>
            <person name="Li J."/>
        </authorList>
    </citation>
    <scope>NUCLEOTIDE SEQUENCE [LARGE SCALE GENOMIC DNA]</scope>
    <source>
        <strain evidence="7">S1194</strain>
    </source>
</reference>
<accession>A0A2U1SZ42</accession>
<dbReference type="AlphaFoldDB" id="A0A2U1SZ42"/>
<dbReference type="PANTHER" id="PTHR30055">
    <property type="entry name" value="HTH-TYPE TRANSCRIPTIONAL REGULATOR RUTR"/>
    <property type="match status" value="1"/>
</dbReference>
<dbReference type="InterPro" id="IPR001647">
    <property type="entry name" value="HTH_TetR"/>
</dbReference>
<dbReference type="RefSeq" id="WP_108996916.1">
    <property type="nucleotide sequence ID" value="NZ_QEEX01000001.1"/>
</dbReference>
<gene>
    <name evidence="6" type="ORF">DF220_02765</name>
</gene>
<keyword evidence="1" id="KW-0805">Transcription regulation</keyword>
<dbReference type="Proteomes" id="UP000244978">
    <property type="component" value="Unassembled WGS sequence"/>
</dbReference>
<feature type="domain" description="HTH tetR-type" evidence="5">
    <location>
        <begin position="27"/>
        <end position="87"/>
    </location>
</feature>
<dbReference type="GO" id="GO:0003700">
    <property type="term" value="F:DNA-binding transcription factor activity"/>
    <property type="evidence" value="ECO:0007669"/>
    <property type="project" value="TreeGrafter"/>
</dbReference>
<dbReference type="InterPro" id="IPR009057">
    <property type="entry name" value="Homeodomain-like_sf"/>
</dbReference>
<dbReference type="SUPFAM" id="SSF46689">
    <property type="entry name" value="Homeodomain-like"/>
    <property type="match status" value="1"/>
</dbReference>
<proteinExistence type="predicted"/>
<organism evidence="6 7">
    <name type="scientific">Homoserinimonas hongtaonis</name>
    <dbReference type="NCBI Taxonomy" id="2079791"/>
    <lineage>
        <taxon>Bacteria</taxon>
        <taxon>Bacillati</taxon>
        <taxon>Actinomycetota</taxon>
        <taxon>Actinomycetes</taxon>
        <taxon>Micrococcales</taxon>
        <taxon>Microbacteriaceae</taxon>
        <taxon>Homoserinimonas</taxon>
    </lineage>
</organism>
<dbReference type="PANTHER" id="PTHR30055:SF151">
    <property type="entry name" value="TRANSCRIPTIONAL REGULATORY PROTEIN"/>
    <property type="match status" value="1"/>
</dbReference>
<dbReference type="EMBL" id="QEEX01000001">
    <property type="protein sequence ID" value="PWB96872.1"/>
    <property type="molecule type" value="Genomic_DNA"/>
</dbReference>
<evidence type="ECO:0000313" key="7">
    <source>
        <dbReference type="Proteomes" id="UP000244978"/>
    </source>
</evidence>
<name>A0A2U1SZ42_9MICO</name>
<evidence type="ECO:0000256" key="1">
    <source>
        <dbReference type="ARBA" id="ARBA00023015"/>
    </source>
</evidence>
<comment type="caution">
    <text evidence="6">The sequence shown here is derived from an EMBL/GenBank/DDBJ whole genome shotgun (WGS) entry which is preliminary data.</text>
</comment>
<dbReference type="InterPro" id="IPR041674">
    <property type="entry name" value="TetR_C_22"/>
</dbReference>
<evidence type="ECO:0000256" key="3">
    <source>
        <dbReference type="ARBA" id="ARBA00023163"/>
    </source>
</evidence>
<feature type="DNA-binding region" description="H-T-H motif" evidence="4">
    <location>
        <begin position="50"/>
        <end position="69"/>
    </location>
</feature>
<dbReference type="InterPro" id="IPR050109">
    <property type="entry name" value="HTH-type_TetR-like_transc_reg"/>
</dbReference>
<evidence type="ECO:0000256" key="4">
    <source>
        <dbReference type="PROSITE-ProRule" id="PRU00335"/>
    </source>
</evidence>
<evidence type="ECO:0000313" key="6">
    <source>
        <dbReference type="EMBL" id="PWB96872.1"/>
    </source>
</evidence>
<evidence type="ECO:0000259" key="5">
    <source>
        <dbReference type="PROSITE" id="PS50977"/>
    </source>
</evidence>
<keyword evidence="7" id="KW-1185">Reference proteome</keyword>
<dbReference type="Gene3D" id="1.10.357.10">
    <property type="entry name" value="Tetracycline Repressor, domain 2"/>
    <property type="match status" value="1"/>
</dbReference>
<evidence type="ECO:0000256" key="2">
    <source>
        <dbReference type="ARBA" id="ARBA00023125"/>
    </source>
</evidence>